<gene>
    <name evidence="2" type="ORF">F3Y22_tig00110013pilonHSYRG00286</name>
</gene>
<dbReference type="EMBL" id="VEPZ02000812">
    <property type="protein sequence ID" value="KAE8718466.1"/>
    <property type="molecule type" value="Genomic_DNA"/>
</dbReference>
<feature type="region of interest" description="Disordered" evidence="1">
    <location>
        <begin position="84"/>
        <end position="124"/>
    </location>
</feature>
<accession>A0A6A3BNH9</accession>
<feature type="region of interest" description="Disordered" evidence="1">
    <location>
        <begin position="1"/>
        <end position="69"/>
    </location>
</feature>
<feature type="compositionally biased region" description="Basic and acidic residues" evidence="1">
    <location>
        <begin position="24"/>
        <end position="49"/>
    </location>
</feature>
<evidence type="ECO:0000256" key="1">
    <source>
        <dbReference type="SAM" id="MobiDB-lite"/>
    </source>
</evidence>
<keyword evidence="3" id="KW-1185">Reference proteome</keyword>
<feature type="compositionally biased region" description="Acidic residues" evidence="1">
    <location>
        <begin position="50"/>
        <end position="69"/>
    </location>
</feature>
<dbReference type="Proteomes" id="UP000436088">
    <property type="component" value="Unassembled WGS sequence"/>
</dbReference>
<protein>
    <submittedName>
        <fullName evidence="2">Uncharacterized protein</fullName>
    </submittedName>
</protein>
<name>A0A6A3BNH9_HIBSY</name>
<reference evidence="2" key="1">
    <citation type="submission" date="2019-09" db="EMBL/GenBank/DDBJ databases">
        <title>Draft genome information of white flower Hibiscus syriacus.</title>
        <authorList>
            <person name="Kim Y.-M."/>
        </authorList>
    </citation>
    <scope>NUCLEOTIDE SEQUENCE [LARGE SCALE GENOMIC DNA]</scope>
    <source>
        <strain evidence="2">YM2019G1</strain>
    </source>
</reference>
<sequence length="156" mass="17777">MGCGISKLHIPKGGDPSQLYTRLTIDRDATARRDGVDHKKRGNVEKEEACVDEESSSSEEELEDRDDGVDSFMQAPSFRVYCVSSPIDDDKGEGPDDTKENQNIDVHFYDKGYGKSTNAPRRRERKGFRSRFCRHIYSTRHGTIIKFKGSFGMFSW</sequence>
<evidence type="ECO:0000313" key="2">
    <source>
        <dbReference type="EMBL" id="KAE8718466.1"/>
    </source>
</evidence>
<proteinExistence type="predicted"/>
<dbReference type="AlphaFoldDB" id="A0A6A3BNH9"/>
<comment type="caution">
    <text evidence="2">The sequence shown here is derived from an EMBL/GenBank/DDBJ whole genome shotgun (WGS) entry which is preliminary data.</text>
</comment>
<evidence type="ECO:0000313" key="3">
    <source>
        <dbReference type="Proteomes" id="UP000436088"/>
    </source>
</evidence>
<organism evidence="2 3">
    <name type="scientific">Hibiscus syriacus</name>
    <name type="common">Rose of Sharon</name>
    <dbReference type="NCBI Taxonomy" id="106335"/>
    <lineage>
        <taxon>Eukaryota</taxon>
        <taxon>Viridiplantae</taxon>
        <taxon>Streptophyta</taxon>
        <taxon>Embryophyta</taxon>
        <taxon>Tracheophyta</taxon>
        <taxon>Spermatophyta</taxon>
        <taxon>Magnoliopsida</taxon>
        <taxon>eudicotyledons</taxon>
        <taxon>Gunneridae</taxon>
        <taxon>Pentapetalae</taxon>
        <taxon>rosids</taxon>
        <taxon>malvids</taxon>
        <taxon>Malvales</taxon>
        <taxon>Malvaceae</taxon>
        <taxon>Malvoideae</taxon>
        <taxon>Hibiscus</taxon>
    </lineage>
</organism>
<feature type="compositionally biased region" description="Basic and acidic residues" evidence="1">
    <location>
        <begin position="88"/>
        <end position="113"/>
    </location>
</feature>